<evidence type="ECO:0000256" key="3">
    <source>
        <dbReference type="RuleBase" id="RU003829"/>
    </source>
</evidence>
<evidence type="ECO:0000313" key="7">
    <source>
        <dbReference type="Proteomes" id="UP000027195"/>
    </source>
</evidence>
<dbReference type="GO" id="GO:0006511">
    <property type="term" value="P:ubiquitin-dependent protein catabolic process"/>
    <property type="evidence" value="ECO:0007669"/>
    <property type="project" value="InterPro"/>
</dbReference>
<dbReference type="PROSITE" id="PS50069">
    <property type="entry name" value="CULLIN_2"/>
    <property type="match status" value="1"/>
</dbReference>
<dbReference type="SUPFAM" id="SSF46785">
    <property type="entry name" value="Winged helix' DNA-binding domain"/>
    <property type="match status" value="1"/>
</dbReference>
<feature type="domain" description="Cullin family profile" evidence="5">
    <location>
        <begin position="448"/>
        <end position="674"/>
    </location>
</feature>
<dbReference type="SMART" id="SM00884">
    <property type="entry name" value="Cullin_Nedd8"/>
    <property type="match status" value="1"/>
</dbReference>
<dbReference type="FunCoup" id="A0A067N1J8">
    <property type="interactions" value="587"/>
</dbReference>
<dbReference type="InterPro" id="IPR016158">
    <property type="entry name" value="Cullin_homology"/>
</dbReference>
<dbReference type="InterPro" id="IPR059120">
    <property type="entry name" value="Cullin-like_AB"/>
</dbReference>
<proteinExistence type="inferred from homology"/>
<evidence type="ECO:0000256" key="4">
    <source>
        <dbReference type="SAM" id="MobiDB-lite"/>
    </source>
</evidence>
<reference evidence="7" key="1">
    <citation type="journal article" date="2014" name="Proc. Natl. Acad. Sci. U.S.A.">
        <title>Extensive sampling of basidiomycete genomes demonstrates inadequacy of the white-rot/brown-rot paradigm for wood decay fungi.</title>
        <authorList>
            <person name="Riley R."/>
            <person name="Salamov A.A."/>
            <person name="Brown D.W."/>
            <person name="Nagy L.G."/>
            <person name="Floudas D."/>
            <person name="Held B.W."/>
            <person name="Levasseur A."/>
            <person name="Lombard V."/>
            <person name="Morin E."/>
            <person name="Otillar R."/>
            <person name="Lindquist E.A."/>
            <person name="Sun H."/>
            <person name="LaButti K.M."/>
            <person name="Schmutz J."/>
            <person name="Jabbour D."/>
            <person name="Luo H."/>
            <person name="Baker S.E."/>
            <person name="Pisabarro A.G."/>
            <person name="Walton J.D."/>
            <person name="Blanchette R.A."/>
            <person name="Henrissat B."/>
            <person name="Martin F."/>
            <person name="Cullen D."/>
            <person name="Hibbett D.S."/>
            <person name="Grigoriev I.V."/>
        </authorList>
    </citation>
    <scope>NUCLEOTIDE SEQUENCE [LARGE SCALE GENOMIC DNA]</scope>
    <source>
        <strain evidence="7">FD-172 SS1</strain>
    </source>
</reference>
<dbReference type="InParanoid" id="A0A067N1J8"/>
<feature type="region of interest" description="Disordered" evidence="4">
    <location>
        <begin position="18"/>
        <end position="58"/>
    </location>
</feature>
<dbReference type="SMART" id="SM00182">
    <property type="entry name" value="CULLIN"/>
    <property type="match status" value="1"/>
</dbReference>
<dbReference type="SUPFAM" id="SSF75632">
    <property type="entry name" value="Cullin homology domain"/>
    <property type="match status" value="1"/>
</dbReference>
<evidence type="ECO:0000259" key="5">
    <source>
        <dbReference type="PROSITE" id="PS50069"/>
    </source>
</evidence>
<organism evidence="6 7">
    <name type="scientific">Botryobasidium botryosum (strain FD-172 SS1)</name>
    <dbReference type="NCBI Taxonomy" id="930990"/>
    <lineage>
        <taxon>Eukaryota</taxon>
        <taxon>Fungi</taxon>
        <taxon>Dikarya</taxon>
        <taxon>Basidiomycota</taxon>
        <taxon>Agaricomycotina</taxon>
        <taxon>Agaricomycetes</taxon>
        <taxon>Cantharellales</taxon>
        <taxon>Botryobasidiaceae</taxon>
        <taxon>Botryobasidium</taxon>
    </lineage>
</organism>
<dbReference type="EMBL" id="KL198023">
    <property type="protein sequence ID" value="KDQ17666.1"/>
    <property type="molecule type" value="Genomic_DNA"/>
</dbReference>
<gene>
    <name evidence="6" type="ORF">BOTBODRAFT_29832</name>
</gene>
<dbReference type="OrthoDB" id="27073at2759"/>
<dbReference type="Gene3D" id="3.30.230.130">
    <property type="entry name" value="Cullin, Chain C, Domain 2"/>
    <property type="match status" value="1"/>
</dbReference>
<dbReference type="InterPro" id="IPR001373">
    <property type="entry name" value="Cullin_N"/>
</dbReference>
<dbReference type="InterPro" id="IPR045093">
    <property type="entry name" value="Cullin"/>
</dbReference>
<comment type="similarity">
    <text evidence="1 2 3">Belongs to the cullin family.</text>
</comment>
<dbReference type="SUPFAM" id="SSF74788">
    <property type="entry name" value="Cullin repeat-like"/>
    <property type="match status" value="1"/>
</dbReference>
<dbReference type="STRING" id="930990.A0A067N1J8"/>
<dbReference type="Pfam" id="PF00888">
    <property type="entry name" value="Cullin"/>
    <property type="match status" value="1"/>
</dbReference>
<dbReference type="PANTHER" id="PTHR11932">
    <property type="entry name" value="CULLIN"/>
    <property type="match status" value="1"/>
</dbReference>
<dbReference type="InterPro" id="IPR036388">
    <property type="entry name" value="WH-like_DNA-bd_sf"/>
</dbReference>
<dbReference type="Proteomes" id="UP000027195">
    <property type="component" value="Unassembled WGS sequence"/>
</dbReference>
<evidence type="ECO:0000256" key="1">
    <source>
        <dbReference type="ARBA" id="ARBA00006019"/>
    </source>
</evidence>
<dbReference type="AlphaFoldDB" id="A0A067N1J8"/>
<name>A0A067N1J8_BOTB1</name>
<dbReference type="InterPro" id="IPR036317">
    <property type="entry name" value="Cullin_homology_sf"/>
</dbReference>
<dbReference type="InterPro" id="IPR036390">
    <property type="entry name" value="WH_DNA-bd_sf"/>
</dbReference>
<protein>
    <recommendedName>
        <fullName evidence="5">Cullin family profile domain-containing protein</fullName>
    </recommendedName>
</protein>
<evidence type="ECO:0000256" key="2">
    <source>
        <dbReference type="PROSITE-ProRule" id="PRU00330"/>
    </source>
</evidence>
<dbReference type="InterPro" id="IPR019559">
    <property type="entry name" value="Cullin_neddylation_domain"/>
</dbReference>
<dbReference type="InterPro" id="IPR016159">
    <property type="entry name" value="Cullin_repeat-like_dom_sf"/>
</dbReference>
<accession>A0A067N1J8</accession>
<keyword evidence="7" id="KW-1185">Reference proteome</keyword>
<dbReference type="HOGENOM" id="CLU_004747_7_3_1"/>
<dbReference type="Gene3D" id="1.20.1310.10">
    <property type="entry name" value="Cullin Repeats"/>
    <property type="match status" value="4"/>
</dbReference>
<dbReference type="Pfam" id="PF26557">
    <property type="entry name" value="Cullin_AB"/>
    <property type="match status" value="1"/>
</dbReference>
<sequence length="803" mass="91836">MSMADLLTFPVTSTAFSQLKAPEAESSTDAYPRKSARRQHDADAPSSSSEGSKRDARGVNERGVKKLYVINQSPAQPLPAGYIDNLYRQLTQSVRILLSDSLDALPASLEDLFKGTDVLVRLANRGLDVHQSLQLELERTVGAIAKGLMEADKVDQVQWLDLLVQKWQWFDRRVNILRSILLHIDRVFIPQQKSETNLKPVRELAENIFRRNIFQEPFFSRKIQLGVAEWITRERTQKSTSAPIAQLVALTSTFRLYAGLFEKEYLKSTTTFFAEEGNKLAAEVAPDVFFDRCYTWITSEEERCQRNGIPQGSRAAIVHNTEQGLLGGRLDTVANAALALYLERRDDASIQKMMRMHGLYVHMDEVERLQAAFKHQIQTIVGKLVSVATKDTDMIPQLIEFKAYADRIVAEAFREEEREGGVEKDANRKFEYAVRDGFAKGFEKRKIKPAEMIAKYIDSAMRKGQREASDAAFHKDLTDALTLYRFTPDKDVFREFYTRALAKRLLMQRSASDDFEREVIKILREQYDHEFGKGDEMFKDLQLSRDLTADFHAKSEDEPDQKVSVMVLQHSSWPTYKQVPIDLPPTMQESLARFTAFYQKKHGNRKLDWFHALGTVTLRAHFPQGTKELSVSLFQAAVLLLFNDASEKKIGYRDIQQRTQLDEANLKLTLQSLACGKKRVLIKIPAGKDVDDSDQFAFNEKFEDKAINLHISSIQQRELPEETEETTKHINADRAHLLDAAIVRIMKAKKRLTDEELKAQTIVAVKAHFVPTVPSIKKQIESLHDRDFIMRDAKDTSVWHYVA</sequence>
<dbReference type="Pfam" id="PF10557">
    <property type="entry name" value="Cullin_Nedd8"/>
    <property type="match status" value="1"/>
</dbReference>
<dbReference type="Gene3D" id="1.10.10.10">
    <property type="entry name" value="Winged helix-like DNA-binding domain superfamily/Winged helix DNA-binding domain"/>
    <property type="match status" value="1"/>
</dbReference>
<dbReference type="GO" id="GO:0031625">
    <property type="term" value="F:ubiquitin protein ligase binding"/>
    <property type="evidence" value="ECO:0007669"/>
    <property type="project" value="InterPro"/>
</dbReference>
<evidence type="ECO:0000313" key="6">
    <source>
        <dbReference type="EMBL" id="KDQ17666.1"/>
    </source>
</evidence>